<evidence type="ECO:0000256" key="1">
    <source>
        <dbReference type="ARBA" id="ARBA00009919"/>
    </source>
</evidence>
<proteinExistence type="inferred from homology"/>
<dbReference type="EMBL" id="AJJU01000011">
    <property type="protein sequence ID" value="EID74417.1"/>
    <property type="molecule type" value="Genomic_DNA"/>
</dbReference>
<dbReference type="Gene3D" id="3.40.50.720">
    <property type="entry name" value="NAD(P)-binding Rossmann-like Domain"/>
    <property type="match status" value="1"/>
</dbReference>
<dbReference type="NCBIfam" id="NF004281">
    <property type="entry name" value="PRK05690.1"/>
    <property type="match status" value="1"/>
</dbReference>
<dbReference type="InterPro" id="IPR045886">
    <property type="entry name" value="ThiF/MoeB/HesA"/>
</dbReference>
<evidence type="ECO:0000256" key="6">
    <source>
        <dbReference type="ARBA" id="ARBA00055169"/>
    </source>
</evidence>
<dbReference type="AlphaFoldDB" id="I0WDF1"/>
<keyword evidence="2" id="KW-0808">Transferase</keyword>
<dbReference type="Gene3D" id="3.40.250.10">
    <property type="entry name" value="Rhodanese-like domain"/>
    <property type="match status" value="1"/>
</dbReference>
<keyword evidence="4" id="KW-0067">ATP-binding</keyword>
<comment type="caution">
    <text evidence="14">The sequence shown here is derived from an EMBL/GenBank/DDBJ whole genome shotgun (WGS) entry which is preliminary data.</text>
</comment>
<reference evidence="14 15" key="1">
    <citation type="journal article" date="2012" name="J. Bacteriol.">
        <title>Genome Sequence of the Halotolerant Bacterium Imtechella halotolerans K1T.</title>
        <authorList>
            <person name="Kumar S."/>
            <person name="Vikram S."/>
            <person name="Subramanian S."/>
            <person name="Raghava G.P."/>
            <person name="Pinnaka A.K."/>
        </authorList>
    </citation>
    <scope>NUCLEOTIDE SEQUENCE [LARGE SCALE GENOMIC DNA]</scope>
    <source>
        <strain evidence="14 15">K1</strain>
    </source>
</reference>
<dbReference type="GO" id="GO:0008641">
    <property type="term" value="F:ubiquitin-like modifier activating enzyme activity"/>
    <property type="evidence" value="ECO:0007669"/>
    <property type="project" value="InterPro"/>
</dbReference>
<evidence type="ECO:0000256" key="4">
    <source>
        <dbReference type="ARBA" id="ARBA00022840"/>
    </source>
</evidence>
<keyword evidence="3" id="KW-0547">Nucleotide-binding</keyword>
<dbReference type="STRING" id="946077.W5A_09284"/>
<feature type="domain" description="Rhodanese" evidence="13">
    <location>
        <begin position="272"/>
        <end position="360"/>
    </location>
</feature>
<dbReference type="PATRIC" id="fig|946077.3.peg.1879"/>
<sequence length="360" mass="39954">MLSKIEQQHYHRQLILTEIGEIGQSKLKKAAVLVIGAGGLGSAILPYLTAAGVGQIGIMDHDIVTLSNLHRQILFTTEDVGKNKATTAAEKLKRLNPHIRIIPYAEAIHKENAIQFISSYDIIVDGSDNFATKYLVNDAAIICNKPIVFGSIFKFEGQVSVFNYQNGPTYRCLFPEPPSPEESPNCSEIGVLGVLPGIIGSIQANEVLKIICGIGEVLNGKLLTLNCLTLQMDLFRFKKVNYRIPKSLNSRIYDCSSPNRNLEITFKQLVLLPSEYLLIDVRTVNERQRLSIKSFLEVSSELHIVLDELADNLSSIPKNRHIIFYCQSGIRSLRAAQLYKAKFPLEKTSSLKGGLDSIIT</sequence>
<evidence type="ECO:0000256" key="2">
    <source>
        <dbReference type="ARBA" id="ARBA00022679"/>
    </source>
</evidence>
<dbReference type="InterPro" id="IPR000594">
    <property type="entry name" value="ThiF_NAD_FAD-bd"/>
</dbReference>
<dbReference type="InterPro" id="IPR035985">
    <property type="entry name" value="Ubiquitin-activating_enz"/>
</dbReference>
<evidence type="ECO:0000256" key="8">
    <source>
        <dbReference type="ARBA" id="ARBA00066884"/>
    </source>
</evidence>
<comment type="function">
    <text evidence="6">Catalyzes the adenylation by ATP of the carboxyl group of the C-terminal glycine of sulfur carrier protein MoaD.</text>
</comment>
<dbReference type="eggNOG" id="COG0476">
    <property type="taxonomic scope" value="Bacteria"/>
</dbReference>
<evidence type="ECO:0000256" key="9">
    <source>
        <dbReference type="ARBA" id="ARBA00073635"/>
    </source>
</evidence>
<dbReference type="Pfam" id="PF00899">
    <property type="entry name" value="ThiF"/>
    <property type="match status" value="1"/>
</dbReference>
<comment type="subunit">
    <text evidence="7">Homodimer. Forms a stable heterotetrameric complex of 2 MoeB and 2 MoaD during adenylation of MoaD.</text>
</comment>
<accession>I0WDF1</accession>
<dbReference type="Pfam" id="PF00581">
    <property type="entry name" value="Rhodanese"/>
    <property type="match status" value="1"/>
</dbReference>
<dbReference type="PANTHER" id="PTHR10953">
    <property type="entry name" value="UBIQUITIN-ACTIVATING ENZYME E1"/>
    <property type="match status" value="1"/>
</dbReference>
<dbReference type="OrthoDB" id="9804286at2"/>
<dbReference type="CDD" id="cd00757">
    <property type="entry name" value="ThiF_MoeB_HesA_family"/>
    <property type="match status" value="1"/>
</dbReference>
<dbReference type="FunFam" id="3.40.50.720:FF:000033">
    <property type="entry name" value="Adenylyltransferase and sulfurtransferase MOCS3"/>
    <property type="match status" value="1"/>
</dbReference>
<evidence type="ECO:0000256" key="7">
    <source>
        <dbReference type="ARBA" id="ARBA00063809"/>
    </source>
</evidence>
<protein>
    <recommendedName>
        <fullName evidence="9">Molybdopterin-synthase adenylyltransferase</fullName>
        <ecNumber evidence="8">2.7.7.80</ecNumber>
    </recommendedName>
    <alternativeName>
        <fullName evidence="12">MoaD protein adenylase</fullName>
    </alternativeName>
    <alternativeName>
        <fullName evidence="10">Molybdopterin-converting factor subunit 1 adenylase</fullName>
    </alternativeName>
    <alternativeName>
        <fullName evidence="11">Sulfur carrier protein MoaD adenylyltransferase</fullName>
    </alternativeName>
</protein>
<dbReference type="SUPFAM" id="SSF69572">
    <property type="entry name" value="Activating enzymes of the ubiquitin-like proteins"/>
    <property type="match status" value="1"/>
</dbReference>
<dbReference type="RefSeq" id="WP_008239800.1">
    <property type="nucleotide sequence ID" value="NZ_AJJU01000011.1"/>
</dbReference>
<gene>
    <name evidence="14" type="ORF">W5A_09284</name>
</gene>
<dbReference type="PROSITE" id="PS50206">
    <property type="entry name" value="RHODANESE_3"/>
    <property type="match status" value="1"/>
</dbReference>
<comment type="catalytic activity">
    <reaction evidence="5">
        <text>[molybdopterin-synthase sulfur-carrier protein]-C-terminal Gly-Gly + ATP + H(+) = [molybdopterin-synthase sulfur-carrier protein]-C-terminal Gly-Gly-AMP + diphosphate</text>
        <dbReference type="Rhea" id="RHEA:43616"/>
        <dbReference type="Rhea" id="RHEA-COMP:12159"/>
        <dbReference type="Rhea" id="RHEA-COMP:12202"/>
        <dbReference type="ChEBI" id="CHEBI:15378"/>
        <dbReference type="ChEBI" id="CHEBI:30616"/>
        <dbReference type="ChEBI" id="CHEBI:33019"/>
        <dbReference type="ChEBI" id="CHEBI:90618"/>
        <dbReference type="ChEBI" id="CHEBI:90778"/>
        <dbReference type="EC" id="2.7.7.80"/>
    </reaction>
</comment>
<dbReference type="PANTHER" id="PTHR10953:SF102">
    <property type="entry name" value="ADENYLYLTRANSFERASE AND SULFURTRANSFERASE MOCS3"/>
    <property type="match status" value="1"/>
</dbReference>
<name>I0WDF1_9FLAO</name>
<comment type="similarity">
    <text evidence="1">Belongs to the HesA/MoeB/ThiF family.</text>
</comment>
<dbReference type="EC" id="2.7.7.80" evidence="8"/>
<evidence type="ECO:0000256" key="11">
    <source>
        <dbReference type="ARBA" id="ARBA00075328"/>
    </source>
</evidence>
<evidence type="ECO:0000313" key="14">
    <source>
        <dbReference type="EMBL" id="EID74417.1"/>
    </source>
</evidence>
<evidence type="ECO:0000256" key="5">
    <source>
        <dbReference type="ARBA" id="ARBA00052218"/>
    </source>
</evidence>
<keyword evidence="15" id="KW-1185">Reference proteome</keyword>
<dbReference type="CDD" id="cd00158">
    <property type="entry name" value="RHOD"/>
    <property type="match status" value="1"/>
</dbReference>
<evidence type="ECO:0000256" key="12">
    <source>
        <dbReference type="ARBA" id="ARBA00078531"/>
    </source>
</evidence>
<dbReference type="GO" id="GO:0005829">
    <property type="term" value="C:cytosol"/>
    <property type="evidence" value="ECO:0007669"/>
    <property type="project" value="TreeGrafter"/>
</dbReference>
<evidence type="ECO:0000256" key="3">
    <source>
        <dbReference type="ARBA" id="ARBA00022741"/>
    </source>
</evidence>
<dbReference type="InterPro" id="IPR001763">
    <property type="entry name" value="Rhodanese-like_dom"/>
</dbReference>
<dbReference type="GO" id="GO:0061605">
    <property type="term" value="F:molybdopterin-synthase adenylyltransferase activity"/>
    <property type="evidence" value="ECO:0007669"/>
    <property type="project" value="UniProtKB-EC"/>
</dbReference>
<organism evidence="14 15">
    <name type="scientific">Imtechella halotolerans K1</name>
    <dbReference type="NCBI Taxonomy" id="946077"/>
    <lineage>
        <taxon>Bacteria</taxon>
        <taxon>Pseudomonadati</taxon>
        <taxon>Bacteroidota</taxon>
        <taxon>Flavobacteriia</taxon>
        <taxon>Flavobacteriales</taxon>
        <taxon>Flavobacteriaceae</taxon>
        <taxon>Imtechella</taxon>
    </lineage>
</organism>
<dbReference type="Proteomes" id="UP000005938">
    <property type="component" value="Unassembled WGS sequence"/>
</dbReference>
<dbReference type="InterPro" id="IPR036873">
    <property type="entry name" value="Rhodanese-like_dom_sf"/>
</dbReference>
<dbReference type="GO" id="GO:0008146">
    <property type="term" value="F:sulfotransferase activity"/>
    <property type="evidence" value="ECO:0007669"/>
    <property type="project" value="TreeGrafter"/>
</dbReference>
<evidence type="ECO:0000256" key="10">
    <source>
        <dbReference type="ARBA" id="ARBA00075110"/>
    </source>
</evidence>
<dbReference type="GO" id="GO:0004792">
    <property type="term" value="F:thiosulfate-cyanide sulfurtransferase activity"/>
    <property type="evidence" value="ECO:0007669"/>
    <property type="project" value="TreeGrafter"/>
</dbReference>
<evidence type="ECO:0000313" key="15">
    <source>
        <dbReference type="Proteomes" id="UP000005938"/>
    </source>
</evidence>
<dbReference type="GO" id="GO:0005524">
    <property type="term" value="F:ATP binding"/>
    <property type="evidence" value="ECO:0007669"/>
    <property type="project" value="UniProtKB-KW"/>
</dbReference>
<evidence type="ECO:0000259" key="13">
    <source>
        <dbReference type="PROSITE" id="PS50206"/>
    </source>
</evidence>